<protein>
    <recommendedName>
        <fullName evidence="4">SMODS and SLOG-associating 2TM effector domain-containing protein</fullName>
    </recommendedName>
</protein>
<evidence type="ECO:0000256" key="1">
    <source>
        <dbReference type="SAM" id="Phobius"/>
    </source>
</evidence>
<dbReference type="Gene3D" id="3.40.50.450">
    <property type="match status" value="1"/>
</dbReference>
<keyword evidence="1" id="KW-1133">Transmembrane helix</keyword>
<feature type="transmembrane region" description="Helical" evidence="1">
    <location>
        <begin position="427"/>
        <end position="449"/>
    </location>
</feature>
<dbReference type="AlphaFoldDB" id="A0A7W8DPL7"/>
<gene>
    <name evidence="2" type="ORF">HNQ64_001827</name>
</gene>
<dbReference type="SUPFAM" id="SSF102405">
    <property type="entry name" value="MCP/YpsA-like"/>
    <property type="match status" value="1"/>
</dbReference>
<evidence type="ECO:0008006" key="4">
    <source>
        <dbReference type="Google" id="ProtNLM"/>
    </source>
</evidence>
<dbReference type="EMBL" id="JACHIF010000003">
    <property type="protein sequence ID" value="MBB5037578.1"/>
    <property type="molecule type" value="Genomic_DNA"/>
</dbReference>
<feature type="transmembrane region" description="Helical" evidence="1">
    <location>
        <begin position="390"/>
        <end position="407"/>
    </location>
</feature>
<sequence length="512" mass="57764">MLKPCYLIGFTGHRAGYDEATVRASIQEVLGELRERAQAQQGEVELYTSLAEGADTLCVEIARELGMAVHLLLPLSAEEFAKDFSSPEAWARSQRQLDTALQLPGWDSVHEVPGERTRPECYFNQAIHMLDAVDVMVAVWDGQPARGLGGTEQVVSQAKAMGKPVILIDPKTGKTQMIERNVSIFPADAVLMELNALAAETGVPASQSVSTPRELQACMDEIAMKEAGRFRPSLVLIIFLHACAALLAALVTFRGSGEAVWDETKWTLTLLELGLVSFALWMSFRLRRKHIQQRWIRCRFACELVRGLRTSIPILNPLHPAITRHDPQWTRFVLSAGLLVLRHQDTADVQVLKDRYVDIRLGDQHEDGQIRHYLKMRPTALRWWDFTGHVSRWSAMLAPAFVVLSLFNKLSKHWWPPEGLQMEKYFWLWLAVVFFPIALPMLAGVASSLRNVLDAGRRKDRYPQMAARLTEIRTALVGMKTKSTIETQVARSEELLLDELLEWKQAIKNAGR</sequence>
<keyword evidence="1" id="KW-0812">Transmembrane</keyword>
<comment type="caution">
    <text evidence="2">The sequence shown here is derived from an EMBL/GenBank/DDBJ whole genome shotgun (WGS) entry which is preliminary data.</text>
</comment>
<feature type="transmembrane region" description="Helical" evidence="1">
    <location>
        <begin position="234"/>
        <end position="254"/>
    </location>
</feature>
<dbReference type="Proteomes" id="UP000534294">
    <property type="component" value="Unassembled WGS sequence"/>
</dbReference>
<name>A0A7W8DPL7_9BACT</name>
<dbReference type="RefSeq" id="WP_184207610.1">
    <property type="nucleotide sequence ID" value="NZ_JACHIF010000003.1"/>
</dbReference>
<keyword evidence="3" id="KW-1185">Reference proteome</keyword>
<feature type="transmembrane region" description="Helical" evidence="1">
    <location>
        <begin position="266"/>
        <end position="284"/>
    </location>
</feature>
<evidence type="ECO:0000313" key="2">
    <source>
        <dbReference type="EMBL" id="MBB5037578.1"/>
    </source>
</evidence>
<accession>A0A7W8DPL7</accession>
<keyword evidence="1" id="KW-0472">Membrane</keyword>
<evidence type="ECO:0000313" key="3">
    <source>
        <dbReference type="Proteomes" id="UP000534294"/>
    </source>
</evidence>
<organism evidence="2 3">
    <name type="scientific">Prosthecobacter dejongeii</name>
    <dbReference type="NCBI Taxonomy" id="48465"/>
    <lineage>
        <taxon>Bacteria</taxon>
        <taxon>Pseudomonadati</taxon>
        <taxon>Verrucomicrobiota</taxon>
        <taxon>Verrucomicrobiia</taxon>
        <taxon>Verrucomicrobiales</taxon>
        <taxon>Verrucomicrobiaceae</taxon>
        <taxon>Prosthecobacter</taxon>
    </lineage>
</organism>
<reference evidence="2 3" key="1">
    <citation type="submission" date="2020-08" db="EMBL/GenBank/DDBJ databases">
        <title>Genomic Encyclopedia of Type Strains, Phase IV (KMG-IV): sequencing the most valuable type-strain genomes for metagenomic binning, comparative biology and taxonomic classification.</title>
        <authorList>
            <person name="Goeker M."/>
        </authorList>
    </citation>
    <scope>NUCLEOTIDE SEQUENCE [LARGE SCALE GENOMIC DNA]</scope>
    <source>
        <strain evidence="2 3">DSM 12251</strain>
    </source>
</reference>
<proteinExistence type="predicted"/>